<protein>
    <submittedName>
        <fullName evidence="3">Transposase</fullName>
    </submittedName>
</protein>
<dbReference type="SUPFAM" id="SSF53098">
    <property type="entry name" value="Ribonuclease H-like"/>
    <property type="match status" value="1"/>
</dbReference>
<organism evidence="3 4">
    <name type="scientific">Halovulum marinum</name>
    <dbReference type="NCBI Taxonomy" id="2662447"/>
    <lineage>
        <taxon>Bacteria</taxon>
        <taxon>Pseudomonadati</taxon>
        <taxon>Pseudomonadota</taxon>
        <taxon>Alphaproteobacteria</taxon>
        <taxon>Rhodobacterales</taxon>
        <taxon>Paracoccaceae</taxon>
        <taxon>Halovulum</taxon>
    </lineage>
</organism>
<feature type="region of interest" description="Disordered" evidence="1">
    <location>
        <begin position="116"/>
        <end position="137"/>
    </location>
</feature>
<name>A0A6L5Z1Y6_9RHOB</name>
<dbReference type="GO" id="GO:0015074">
    <property type="term" value="P:DNA integration"/>
    <property type="evidence" value="ECO:0007669"/>
    <property type="project" value="InterPro"/>
</dbReference>
<evidence type="ECO:0000256" key="1">
    <source>
        <dbReference type="SAM" id="MobiDB-lite"/>
    </source>
</evidence>
<dbReference type="AlphaFoldDB" id="A0A6L5Z1Y6"/>
<accession>A0A6L5Z1Y6</accession>
<dbReference type="EMBL" id="WIND01000010">
    <property type="protein sequence ID" value="MSU90518.1"/>
    <property type="molecule type" value="Genomic_DNA"/>
</dbReference>
<feature type="domain" description="Integrase catalytic" evidence="2">
    <location>
        <begin position="71"/>
        <end position="101"/>
    </location>
</feature>
<evidence type="ECO:0000313" key="4">
    <source>
        <dbReference type="Proteomes" id="UP000474957"/>
    </source>
</evidence>
<dbReference type="Proteomes" id="UP000474957">
    <property type="component" value="Unassembled WGS sequence"/>
</dbReference>
<feature type="compositionally biased region" description="Polar residues" evidence="1">
    <location>
        <begin position="125"/>
        <end position="137"/>
    </location>
</feature>
<keyword evidence="4" id="KW-1185">Reference proteome</keyword>
<evidence type="ECO:0000259" key="2">
    <source>
        <dbReference type="Pfam" id="PF13683"/>
    </source>
</evidence>
<evidence type="ECO:0000313" key="3">
    <source>
        <dbReference type="EMBL" id="MSU90518.1"/>
    </source>
</evidence>
<reference evidence="3 4" key="1">
    <citation type="submission" date="2019-10" db="EMBL/GenBank/DDBJ databases">
        <title>Cognatihalovulum marinum gen. nov. sp. nov., a new member of the family Rhodobacteraceae isolated from deep seawater of the Northwest Indian Ocean.</title>
        <authorList>
            <person name="Ruan C."/>
            <person name="Wang J."/>
            <person name="Zheng X."/>
            <person name="Song L."/>
            <person name="Zhu Y."/>
            <person name="Huang Y."/>
            <person name="Lu Z."/>
            <person name="Du W."/>
            <person name="Huang L."/>
            <person name="Dai X."/>
        </authorList>
    </citation>
    <scope>NUCLEOTIDE SEQUENCE [LARGE SCALE GENOMIC DNA]</scope>
    <source>
        <strain evidence="3 4">2CG4</strain>
    </source>
</reference>
<sequence>MAYKPLAERYFSWLRPEHFDVGGVRQEGTEIVRSLLADQAASIKFRGCSHFTASEGTADSGPSLDTQSTELKTARARDEIGAWRRHYNAERPHSALGYLSPMEFLSTTAAPSLEPLAGSAPALITQPQPENSSSTRS</sequence>
<dbReference type="InterPro" id="IPR012337">
    <property type="entry name" value="RNaseH-like_sf"/>
</dbReference>
<gene>
    <name evidence="3" type="ORF">GE300_12975</name>
</gene>
<proteinExistence type="predicted"/>
<dbReference type="Pfam" id="PF13683">
    <property type="entry name" value="rve_3"/>
    <property type="match status" value="1"/>
</dbReference>
<dbReference type="InterPro" id="IPR001584">
    <property type="entry name" value="Integrase_cat-core"/>
</dbReference>
<comment type="caution">
    <text evidence="3">The sequence shown here is derived from an EMBL/GenBank/DDBJ whole genome shotgun (WGS) entry which is preliminary data.</text>
</comment>